<dbReference type="OrthoDB" id="3267855at2759"/>
<comment type="caution">
    <text evidence="3">The sequence shown here is derived from an EMBL/GenBank/DDBJ whole genome shotgun (WGS) entry which is preliminary data.</text>
</comment>
<keyword evidence="2" id="KW-0812">Transmembrane</keyword>
<name>A0A4S4N0Z0_9APHY</name>
<keyword evidence="2" id="KW-0472">Membrane</keyword>
<feature type="transmembrane region" description="Helical" evidence="2">
    <location>
        <begin position="143"/>
        <end position="161"/>
    </location>
</feature>
<accession>A0A4S4N0Z0</accession>
<organism evidence="3 4">
    <name type="scientific">Antrodiella citrinella</name>
    <dbReference type="NCBI Taxonomy" id="2447956"/>
    <lineage>
        <taxon>Eukaryota</taxon>
        <taxon>Fungi</taxon>
        <taxon>Dikarya</taxon>
        <taxon>Basidiomycota</taxon>
        <taxon>Agaricomycotina</taxon>
        <taxon>Agaricomycetes</taxon>
        <taxon>Polyporales</taxon>
        <taxon>Steccherinaceae</taxon>
        <taxon>Antrodiella</taxon>
    </lineage>
</organism>
<protein>
    <submittedName>
        <fullName evidence="3">Uncharacterized protein</fullName>
    </submittedName>
</protein>
<proteinExistence type="predicted"/>
<evidence type="ECO:0000313" key="4">
    <source>
        <dbReference type="Proteomes" id="UP000308730"/>
    </source>
</evidence>
<feature type="transmembrane region" description="Helical" evidence="2">
    <location>
        <begin position="68"/>
        <end position="89"/>
    </location>
</feature>
<feature type="region of interest" description="Disordered" evidence="1">
    <location>
        <begin position="214"/>
        <end position="279"/>
    </location>
</feature>
<reference evidence="3 4" key="1">
    <citation type="submission" date="2019-02" db="EMBL/GenBank/DDBJ databases">
        <title>Genome sequencing of the rare red list fungi Antrodiella citrinella (Flaviporus citrinellus).</title>
        <authorList>
            <person name="Buettner E."/>
            <person name="Kellner H."/>
        </authorList>
    </citation>
    <scope>NUCLEOTIDE SEQUENCE [LARGE SCALE GENOMIC DNA]</scope>
    <source>
        <strain evidence="3 4">DSM 108506</strain>
    </source>
</reference>
<evidence type="ECO:0000256" key="1">
    <source>
        <dbReference type="SAM" id="MobiDB-lite"/>
    </source>
</evidence>
<evidence type="ECO:0000256" key="2">
    <source>
        <dbReference type="SAM" id="Phobius"/>
    </source>
</evidence>
<sequence length="279" mass="31077">MASSAASHTLAFDMQWASIALLGYDYCLTFPMEQTLCIWLLQLAGYTKGRMSPDYGVRVPQASQFDHLLTILMVVFESSAAILTIIRSIQAFKAGGSSWRLWKEGLSYMIFEEGILYFCVISVFTTATLILIYHEPPNSNSRILNSLTLPLSGMFTARFLLHIRHWKHKRSLGNLPADLQLDSSLAISSLEFQRESQSDMMSYLANDFGSDPVARMAATPPDRDGPFHTLPSPGLDEDEAWEVELRKEEDDGTTLSSPMSNEFSLGSSGSGSRHRDSMV</sequence>
<dbReference type="AlphaFoldDB" id="A0A4S4N0Z0"/>
<feature type="compositionally biased region" description="Polar residues" evidence="1">
    <location>
        <begin position="253"/>
        <end position="263"/>
    </location>
</feature>
<dbReference type="Proteomes" id="UP000308730">
    <property type="component" value="Unassembled WGS sequence"/>
</dbReference>
<gene>
    <name evidence="3" type="ORF">EUX98_g2543</name>
</gene>
<keyword evidence="4" id="KW-1185">Reference proteome</keyword>
<feature type="transmembrane region" description="Helical" evidence="2">
    <location>
        <begin position="110"/>
        <end position="131"/>
    </location>
</feature>
<dbReference type="EMBL" id="SGPM01000041">
    <property type="protein sequence ID" value="THH31657.1"/>
    <property type="molecule type" value="Genomic_DNA"/>
</dbReference>
<keyword evidence="2" id="KW-1133">Transmembrane helix</keyword>
<evidence type="ECO:0000313" key="3">
    <source>
        <dbReference type="EMBL" id="THH31657.1"/>
    </source>
</evidence>